<keyword evidence="3" id="KW-0134">Cell wall</keyword>
<evidence type="ECO:0000256" key="4">
    <source>
        <dbReference type="ARBA" id="ARBA00023002"/>
    </source>
</evidence>
<evidence type="ECO:0000256" key="5">
    <source>
        <dbReference type="ARBA" id="ARBA00040781"/>
    </source>
</evidence>
<comment type="subcellular location">
    <subcellularLocation>
        <location evidence="1">Secreted</location>
        <location evidence="1">Cell wall</location>
    </subcellularLocation>
</comment>
<proteinExistence type="inferred from homology"/>
<evidence type="ECO:0000259" key="7">
    <source>
        <dbReference type="SMART" id="SM00822"/>
    </source>
</evidence>
<protein>
    <recommendedName>
        <fullName evidence="5">3-oxoacyl-[acyl-carrier-protein] reductase MabA</fullName>
    </recommendedName>
</protein>
<evidence type="ECO:0000256" key="6">
    <source>
        <dbReference type="ARBA" id="ARBA00047400"/>
    </source>
</evidence>
<comment type="similarity">
    <text evidence="2">Belongs to the short-chain dehydrogenases/reductases (SDR) family.</text>
</comment>
<sequence length="253" mass="26378">MTTTARLTGRVAVVTGAGQGLGRAIAIRYAAEGARVAVVDINTDTAQNVAAEITASGGTAIAVACDVSQRAAVNDAAACIAAELGTISVLVSNAGLTRPAMLWKMTDEQWSTVLDIHLNGAFYWLQAVVPGMQETRKGSIIFTTSSAGLNGTIGQINYASAKAALLGMTRSAARELAGYNIVVNAVAPAAATPMTEGLRNNDKLNDNYLQRIPLKRWAEPEEIAGTYVFLASDEATYMTGQVLGVDGGLVMVR</sequence>
<dbReference type="PANTHER" id="PTHR42879">
    <property type="entry name" value="3-OXOACYL-(ACYL-CARRIER-PROTEIN) REDUCTASE"/>
    <property type="match status" value="1"/>
</dbReference>
<gene>
    <name evidence="8" type="ORF">MALV_35780</name>
</gene>
<evidence type="ECO:0000256" key="1">
    <source>
        <dbReference type="ARBA" id="ARBA00004191"/>
    </source>
</evidence>
<keyword evidence="3" id="KW-0964">Secreted</keyword>
<comment type="catalytic activity">
    <reaction evidence="6">
        <text>a (3R)-hydroxyacyl-[ACP] + NADP(+) = a 3-oxoacyl-[ACP] + NADPH + H(+)</text>
        <dbReference type="Rhea" id="RHEA:17397"/>
        <dbReference type="Rhea" id="RHEA-COMP:9916"/>
        <dbReference type="Rhea" id="RHEA-COMP:9945"/>
        <dbReference type="ChEBI" id="CHEBI:15378"/>
        <dbReference type="ChEBI" id="CHEBI:57783"/>
        <dbReference type="ChEBI" id="CHEBI:58349"/>
        <dbReference type="ChEBI" id="CHEBI:78776"/>
        <dbReference type="ChEBI" id="CHEBI:78827"/>
        <dbReference type="EC" id="1.1.1.100"/>
    </reaction>
    <physiologicalReaction direction="right-to-left" evidence="6">
        <dbReference type="Rhea" id="RHEA:17399"/>
    </physiologicalReaction>
</comment>
<dbReference type="EMBL" id="AP022565">
    <property type="protein sequence ID" value="BBX28453.1"/>
    <property type="molecule type" value="Genomic_DNA"/>
</dbReference>
<dbReference type="KEGG" id="malv:MALV_35780"/>
<dbReference type="GO" id="GO:0004316">
    <property type="term" value="F:3-oxoacyl-[acyl-carrier-protein] reductase (NADPH) activity"/>
    <property type="evidence" value="ECO:0007669"/>
    <property type="project" value="UniProtKB-EC"/>
</dbReference>
<reference evidence="8 9" key="1">
    <citation type="journal article" date="2019" name="Emerg. Microbes Infect.">
        <title>Comprehensive subspecies identification of 175 nontuberculous mycobacteria species based on 7547 genomic profiles.</title>
        <authorList>
            <person name="Matsumoto Y."/>
            <person name="Kinjo T."/>
            <person name="Motooka D."/>
            <person name="Nabeya D."/>
            <person name="Jung N."/>
            <person name="Uechi K."/>
            <person name="Horii T."/>
            <person name="Iida T."/>
            <person name="Fujita J."/>
            <person name="Nakamura S."/>
        </authorList>
    </citation>
    <scope>NUCLEOTIDE SEQUENCE [LARGE SCALE GENOMIC DNA]</scope>
    <source>
        <strain evidence="8 9">JCM 12272</strain>
    </source>
</reference>
<dbReference type="NCBIfam" id="NF009466">
    <property type="entry name" value="PRK12826.1-2"/>
    <property type="match status" value="1"/>
</dbReference>
<dbReference type="RefSeq" id="WP_163666116.1">
    <property type="nucleotide sequence ID" value="NZ_AP022565.1"/>
</dbReference>
<dbReference type="FunFam" id="3.40.50.720:FF:000173">
    <property type="entry name" value="3-oxoacyl-[acyl-carrier protein] reductase"/>
    <property type="match status" value="1"/>
</dbReference>
<organism evidence="8 9">
    <name type="scientific">Mycolicibacterium alvei</name>
    <dbReference type="NCBI Taxonomy" id="67081"/>
    <lineage>
        <taxon>Bacteria</taxon>
        <taxon>Bacillati</taxon>
        <taxon>Actinomycetota</taxon>
        <taxon>Actinomycetes</taxon>
        <taxon>Mycobacteriales</taxon>
        <taxon>Mycobacteriaceae</taxon>
        <taxon>Mycolicibacterium</taxon>
    </lineage>
</organism>
<dbReference type="GO" id="GO:0032787">
    <property type="term" value="P:monocarboxylic acid metabolic process"/>
    <property type="evidence" value="ECO:0007669"/>
    <property type="project" value="UniProtKB-ARBA"/>
</dbReference>
<evidence type="ECO:0000313" key="8">
    <source>
        <dbReference type="EMBL" id="BBX28453.1"/>
    </source>
</evidence>
<dbReference type="InterPro" id="IPR050259">
    <property type="entry name" value="SDR"/>
</dbReference>
<dbReference type="InterPro" id="IPR036291">
    <property type="entry name" value="NAD(P)-bd_dom_sf"/>
</dbReference>
<dbReference type="PRINTS" id="PR00080">
    <property type="entry name" value="SDRFAMILY"/>
</dbReference>
<dbReference type="Pfam" id="PF13561">
    <property type="entry name" value="adh_short_C2"/>
    <property type="match status" value="1"/>
</dbReference>
<dbReference type="AlphaFoldDB" id="A0A6N4UXA3"/>
<dbReference type="SMART" id="SM00822">
    <property type="entry name" value="PKS_KR"/>
    <property type="match status" value="1"/>
</dbReference>
<evidence type="ECO:0000256" key="2">
    <source>
        <dbReference type="ARBA" id="ARBA00006484"/>
    </source>
</evidence>
<dbReference type="InterPro" id="IPR057326">
    <property type="entry name" value="KR_dom"/>
</dbReference>
<dbReference type="SUPFAM" id="SSF51735">
    <property type="entry name" value="NAD(P)-binding Rossmann-fold domains"/>
    <property type="match status" value="1"/>
</dbReference>
<dbReference type="PROSITE" id="PS00061">
    <property type="entry name" value="ADH_SHORT"/>
    <property type="match status" value="1"/>
</dbReference>
<evidence type="ECO:0000313" key="9">
    <source>
        <dbReference type="Proteomes" id="UP000466906"/>
    </source>
</evidence>
<dbReference type="Proteomes" id="UP000466906">
    <property type="component" value="Chromosome"/>
</dbReference>
<dbReference type="PRINTS" id="PR00081">
    <property type="entry name" value="GDHRDH"/>
</dbReference>
<dbReference type="Gene3D" id="3.40.50.720">
    <property type="entry name" value="NAD(P)-binding Rossmann-like Domain"/>
    <property type="match status" value="1"/>
</dbReference>
<dbReference type="InterPro" id="IPR002347">
    <property type="entry name" value="SDR_fam"/>
</dbReference>
<dbReference type="InterPro" id="IPR020904">
    <property type="entry name" value="Sc_DH/Rdtase_CS"/>
</dbReference>
<dbReference type="NCBIfam" id="NF005559">
    <property type="entry name" value="PRK07231.1"/>
    <property type="match status" value="1"/>
</dbReference>
<feature type="domain" description="Ketoreductase" evidence="7">
    <location>
        <begin position="10"/>
        <end position="192"/>
    </location>
</feature>
<name>A0A6N4UXA3_9MYCO</name>
<keyword evidence="9" id="KW-1185">Reference proteome</keyword>
<evidence type="ECO:0000256" key="3">
    <source>
        <dbReference type="ARBA" id="ARBA00022512"/>
    </source>
</evidence>
<accession>A0A6N4UXA3</accession>
<keyword evidence="4" id="KW-0560">Oxidoreductase</keyword>
<dbReference type="PANTHER" id="PTHR42879:SF2">
    <property type="entry name" value="3-OXOACYL-[ACYL-CARRIER-PROTEIN] REDUCTASE FABG"/>
    <property type="match status" value="1"/>
</dbReference>